<comment type="caution">
    <text evidence="1">The sequence shown here is derived from an EMBL/GenBank/DDBJ whole genome shotgun (WGS) entry which is preliminary data.</text>
</comment>
<organism evidence="1 2">
    <name type="scientific">Enhygromyxa salina</name>
    <dbReference type="NCBI Taxonomy" id="215803"/>
    <lineage>
        <taxon>Bacteria</taxon>
        <taxon>Pseudomonadati</taxon>
        <taxon>Myxococcota</taxon>
        <taxon>Polyangia</taxon>
        <taxon>Nannocystales</taxon>
        <taxon>Nannocystaceae</taxon>
        <taxon>Enhygromyxa</taxon>
    </lineage>
</organism>
<evidence type="ECO:0000313" key="2">
    <source>
        <dbReference type="Proteomes" id="UP000238823"/>
    </source>
</evidence>
<sequence length="154" mass="17741">MLPALWVVWMVHNPPDIPITLPDSDAHLCDEGDERACARRRESCERAAEYGPDVFDKDTRLQLRERTRAPNLPAGAPDWEALRGYLDDYLHSWSELRMRACTERRTELERCLDRRVRTLSRSLEAWSDGDLGWATTPLDELVPAATHCVDRQTP</sequence>
<evidence type="ECO:0000313" key="1">
    <source>
        <dbReference type="EMBL" id="PRP93612.1"/>
    </source>
</evidence>
<proteinExistence type="predicted"/>
<name>A0A2S9XL96_9BACT</name>
<gene>
    <name evidence="1" type="ORF">ENSA7_80400</name>
</gene>
<dbReference type="EMBL" id="PVNL01000147">
    <property type="protein sequence ID" value="PRP93612.1"/>
    <property type="molecule type" value="Genomic_DNA"/>
</dbReference>
<dbReference type="Proteomes" id="UP000238823">
    <property type="component" value="Unassembled WGS sequence"/>
</dbReference>
<protein>
    <submittedName>
        <fullName evidence="1">Uncharacterized protein</fullName>
    </submittedName>
</protein>
<accession>A0A2S9XL96</accession>
<reference evidence="1 2" key="1">
    <citation type="submission" date="2018-03" db="EMBL/GenBank/DDBJ databases">
        <title>Draft Genome Sequences of the Obligatory Marine Myxobacteria Enhygromyxa salina SWB007.</title>
        <authorList>
            <person name="Poehlein A."/>
            <person name="Moghaddam J.A."/>
            <person name="Harms H."/>
            <person name="Alanjari M."/>
            <person name="Koenig G.M."/>
            <person name="Daniel R."/>
            <person name="Schaeberle T.F."/>
        </authorList>
    </citation>
    <scope>NUCLEOTIDE SEQUENCE [LARGE SCALE GENOMIC DNA]</scope>
    <source>
        <strain evidence="1 2">SWB007</strain>
    </source>
</reference>
<dbReference type="AlphaFoldDB" id="A0A2S9XL96"/>